<dbReference type="PROSITE" id="PS00463">
    <property type="entry name" value="ZN2_CY6_FUNGAL_1"/>
    <property type="match status" value="1"/>
</dbReference>
<feature type="region of interest" description="Disordered" evidence="2">
    <location>
        <begin position="168"/>
        <end position="234"/>
    </location>
</feature>
<proteinExistence type="predicted"/>
<dbReference type="AlphaFoldDB" id="A0AAJ0F889"/>
<comment type="caution">
    <text evidence="4">The sequence shown here is derived from an EMBL/GenBank/DDBJ whole genome shotgun (WGS) entry which is preliminary data.</text>
</comment>
<keyword evidence="1" id="KW-0539">Nucleus</keyword>
<dbReference type="SUPFAM" id="SSF57701">
    <property type="entry name" value="Zn2/Cys6 DNA-binding domain"/>
    <property type="match status" value="1"/>
</dbReference>
<dbReference type="InterPro" id="IPR050797">
    <property type="entry name" value="Carb_Metab_Trans_Reg"/>
</dbReference>
<dbReference type="Pfam" id="PF00172">
    <property type="entry name" value="Zn_clus"/>
    <property type="match status" value="1"/>
</dbReference>
<dbReference type="EMBL" id="MU839828">
    <property type="protein sequence ID" value="KAK1758831.1"/>
    <property type="molecule type" value="Genomic_DNA"/>
</dbReference>
<dbReference type="Proteomes" id="UP001239445">
    <property type="component" value="Unassembled WGS sequence"/>
</dbReference>
<dbReference type="InterPro" id="IPR001138">
    <property type="entry name" value="Zn2Cys6_DnaBD"/>
</dbReference>
<name>A0AAJ0F889_9PEZI</name>
<dbReference type="InterPro" id="IPR036864">
    <property type="entry name" value="Zn2-C6_fun-type_DNA-bd_sf"/>
</dbReference>
<gene>
    <name evidence="4" type="ORF">QBC47DRAFT_457234</name>
</gene>
<dbReference type="PANTHER" id="PTHR31668">
    <property type="entry name" value="GLUCOSE TRANSPORT TRANSCRIPTION REGULATOR RGT1-RELATED-RELATED"/>
    <property type="match status" value="1"/>
</dbReference>
<feature type="region of interest" description="Disordered" evidence="2">
    <location>
        <begin position="315"/>
        <end position="373"/>
    </location>
</feature>
<evidence type="ECO:0000256" key="2">
    <source>
        <dbReference type="SAM" id="MobiDB-lite"/>
    </source>
</evidence>
<dbReference type="SMART" id="SM00066">
    <property type="entry name" value="GAL4"/>
    <property type="match status" value="1"/>
</dbReference>
<evidence type="ECO:0000256" key="1">
    <source>
        <dbReference type="ARBA" id="ARBA00023242"/>
    </source>
</evidence>
<evidence type="ECO:0000259" key="3">
    <source>
        <dbReference type="PROSITE" id="PS50048"/>
    </source>
</evidence>
<dbReference type="CDD" id="cd00067">
    <property type="entry name" value="GAL4"/>
    <property type="match status" value="1"/>
</dbReference>
<dbReference type="PROSITE" id="PS50048">
    <property type="entry name" value="ZN2_CY6_FUNGAL_2"/>
    <property type="match status" value="1"/>
</dbReference>
<feature type="compositionally biased region" description="Basic and acidic residues" evidence="2">
    <location>
        <begin position="340"/>
        <end position="349"/>
    </location>
</feature>
<reference evidence="4" key="1">
    <citation type="submission" date="2023-06" db="EMBL/GenBank/DDBJ databases">
        <title>Genome-scale phylogeny and comparative genomics of the fungal order Sordariales.</title>
        <authorList>
            <consortium name="Lawrence Berkeley National Laboratory"/>
            <person name="Hensen N."/>
            <person name="Bonometti L."/>
            <person name="Westerberg I."/>
            <person name="Brannstrom I.O."/>
            <person name="Guillou S."/>
            <person name="Cros-Aarteil S."/>
            <person name="Calhoun S."/>
            <person name="Haridas S."/>
            <person name="Kuo A."/>
            <person name="Mondo S."/>
            <person name="Pangilinan J."/>
            <person name="Riley R."/>
            <person name="Labutti K."/>
            <person name="Andreopoulos B."/>
            <person name="Lipzen A."/>
            <person name="Chen C."/>
            <person name="Yanf M."/>
            <person name="Daum C."/>
            <person name="Ng V."/>
            <person name="Clum A."/>
            <person name="Steindorff A."/>
            <person name="Ohm R."/>
            <person name="Martin F."/>
            <person name="Silar P."/>
            <person name="Natvig D."/>
            <person name="Lalanne C."/>
            <person name="Gautier V."/>
            <person name="Ament-Velasquez S.L."/>
            <person name="Kruys A."/>
            <person name="Hutchinson M.I."/>
            <person name="Powell A.J."/>
            <person name="Barry K."/>
            <person name="Miller A.N."/>
            <person name="Grigoriev I.V."/>
            <person name="Debuchy R."/>
            <person name="Gladieux P."/>
            <person name="Thoren M.H."/>
            <person name="Johannesson H."/>
        </authorList>
    </citation>
    <scope>NUCLEOTIDE SEQUENCE</scope>
    <source>
        <strain evidence="4">PSN4</strain>
    </source>
</reference>
<dbReference type="Gene3D" id="4.10.240.10">
    <property type="entry name" value="Zn(2)-C6 fungal-type DNA-binding domain"/>
    <property type="match status" value="1"/>
</dbReference>
<evidence type="ECO:0000313" key="5">
    <source>
        <dbReference type="Proteomes" id="UP001239445"/>
    </source>
</evidence>
<evidence type="ECO:0000313" key="4">
    <source>
        <dbReference type="EMBL" id="KAK1758831.1"/>
    </source>
</evidence>
<organism evidence="4 5">
    <name type="scientific">Echria macrotheca</name>
    <dbReference type="NCBI Taxonomy" id="438768"/>
    <lineage>
        <taxon>Eukaryota</taxon>
        <taxon>Fungi</taxon>
        <taxon>Dikarya</taxon>
        <taxon>Ascomycota</taxon>
        <taxon>Pezizomycotina</taxon>
        <taxon>Sordariomycetes</taxon>
        <taxon>Sordariomycetidae</taxon>
        <taxon>Sordariales</taxon>
        <taxon>Schizotheciaceae</taxon>
        <taxon>Echria</taxon>
    </lineage>
</organism>
<feature type="domain" description="Zn(2)-C6 fungal-type" evidence="3">
    <location>
        <begin position="14"/>
        <end position="47"/>
    </location>
</feature>
<keyword evidence="5" id="KW-1185">Reference proteome</keyword>
<accession>A0AAJ0F889</accession>
<dbReference type="GO" id="GO:0000981">
    <property type="term" value="F:DNA-binding transcription factor activity, RNA polymerase II-specific"/>
    <property type="evidence" value="ECO:0007669"/>
    <property type="project" value="InterPro"/>
</dbReference>
<sequence>MSNPTPGKNPRRFACDRCRSFKLRCHRDDSHSEACQRCAKARLTCTTTSDEIARGSGQGGAHGSRTRERGLAIPHFQHSSPHQPLERSIDYAARLLATSPPTSAQRRGAPNVRAIAPNDVRMRSTHDTATGIMVEDQPTFELDGMDFPMSGVQFDTVDYDLEFLLSGSHQAPHPIQPGVSNGSGASQNGETPPTNTQQSDLAGSSTWTPPSQSGTTPSGDVGSSTATSADQPARRSVQKLGSYLDLIQLSLDLVQDQKALETLAPMDGAQPRVPAHTCAKDQQSLYINRVLNQCSKFWEIIKTMSLETQSLLEPPEAGLENHPSRSNGNRIAQDPGPSEETVHPDEWRAWTRIPPSDAGDTDRPPSTEPTSSQPIDHAMVVNLVMTYIHLLRSFRAIFFRMLRGLELAPETPEIHHPLVLPSLQFGDFQLENNLAIQVKVLIEMATGMLLRIGHTLGISPAGVVVPADGTPPAASENRDFPLPFMSDPAAVALRETILAQERQLGGSLHGGETPLLFDTVADLRRLLARRYSVV</sequence>
<dbReference type="GO" id="GO:0008270">
    <property type="term" value="F:zinc ion binding"/>
    <property type="evidence" value="ECO:0007669"/>
    <property type="project" value="InterPro"/>
</dbReference>
<feature type="compositionally biased region" description="Polar residues" evidence="2">
    <location>
        <begin position="178"/>
        <end position="230"/>
    </location>
</feature>
<protein>
    <recommendedName>
        <fullName evidence="3">Zn(2)-C6 fungal-type domain-containing protein</fullName>
    </recommendedName>
</protein>
<dbReference type="PANTHER" id="PTHR31668:SF30">
    <property type="entry name" value="ZN(II)2CYS6 TRANSCRIPTION FACTOR (EUROFUNG)"/>
    <property type="match status" value="1"/>
</dbReference>